<keyword evidence="2" id="KW-1185">Reference proteome</keyword>
<protein>
    <submittedName>
        <fullName evidence="1">Uncharacterized protein</fullName>
    </submittedName>
</protein>
<evidence type="ECO:0000313" key="1">
    <source>
        <dbReference type="EMBL" id="WKW85478.1"/>
    </source>
</evidence>
<organism evidence="1 2">
    <name type="scientific">Rhodococcus phage Reynauld</name>
    <dbReference type="NCBI Taxonomy" id="3062845"/>
    <lineage>
        <taxon>Viruses</taxon>
        <taxon>Duplodnaviria</taxon>
        <taxon>Heunggongvirae</taxon>
        <taxon>Uroviricota</taxon>
        <taxon>Caudoviricetes</taxon>
        <taxon>Caudoviricetes incertae sedis</taxon>
        <taxon>Reynauldvirus</taxon>
        <taxon>Reynauldvirus reynauld</taxon>
    </lineage>
</organism>
<name>A0ACD4UHH3_9CAUD</name>
<proteinExistence type="predicted"/>
<sequence length="156" mass="16373">MADNDDGVQEQEQEPRDEAQAVLDEKRRRNEELAAELRAIEEGREEAVRVVKQKEEEDALDLEAERLRAQIAFAREMSQGTTAAAEAAESTDAAEAAKVAADAAKDDAAEAAKVADTKAAETAAKPSSTPLATAQAARAANNTPAPAAGADTKEGK</sequence>
<evidence type="ECO:0000313" key="2">
    <source>
        <dbReference type="Proteomes" id="UP001654496"/>
    </source>
</evidence>
<gene>
    <name evidence="1" type="primary">26</name>
    <name evidence="1" type="ORF">SEA_REYNAULD_26</name>
</gene>
<accession>A0ACD4UHH3</accession>
<dbReference type="EMBL" id="OR159659">
    <property type="protein sequence ID" value="WKW85478.1"/>
    <property type="molecule type" value="Genomic_DNA"/>
</dbReference>
<dbReference type="Proteomes" id="UP001654496">
    <property type="component" value="Segment"/>
</dbReference>
<reference evidence="1" key="1">
    <citation type="submission" date="2023-06" db="EMBL/GenBank/DDBJ databases">
        <authorList>
            <person name="DeJong R.J."/>
            <person name="Yoon E."/>
            <person name="Radersma M."/>
            <person name="Veenstra M."/>
            <person name="Churu J."/>
            <person name="Moleakunnel K."/>
            <person name="Weaver G."/>
            <person name="Hill E."/>
            <person name="Janvier A."/>
            <person name="Harlow L."/>
            <person name="Kramer C."/>
            <person name="Seinen K."/>
            <person name="Chen A."/>
            <person name="Minasian M."/>
            <person name="Doorn S."/>
            <person name="Dole C."/>
            <person name="Ramsey F."/>
            <person name="Nieze J."/>
            <person name="Baker A."/>
            <person name="Swierenga S."/>
            <person name="White A."/>
            <person name="Howland A."/>
            <person name="Ko C."/>
            <person name="Russell D.A."/>
            <person name="Jacobs-Sera D."/>
            <person name="Hatfull G.F."/>
        </authorList>
    </citation>
    <scope>NUCLEOTIDE SEQUENCE</scope>
</reference>